<gene>
    <name evidence="1" type="ORF">VRU48_00505</name>
</gene>
<name>A0ABU7I2G6_9SPHI</name>
<dbReference type="RefSeq" id="WP_330105977.1">
    <property type="nucleotide sequence ID" value="NZ_JAZDQT010000001.1"/>
</dbReference>
<evidence type="ECO:0008006" key="3">
    <source>
        <dbReference type="Google" id="ProtNLM"/>
    </source>
</evidence>
<evidence type="ECO:0000313" key="2">
    <source>
        <dbReference type="Proteomes" id="UP001336835"/>
    </source>
</evidence>
<proteinExistence type="predicted"/>
<dbReference type="EMBL" id="JAZDQT010000001">
    <property type="protein sequence ID" value="MEE1943566.1"/>
    <property type="molecule type" value="Genomic_DNA"/>
</dbReference>
<dbReference type="Proteomes" id="UP001336835">
    <property type="component" value="Unassembled WGS sequence"/>
</dbReference>
<sequence>MKKIKLGLAGLALCFVACQSNQKQPEKVDTLLLDTTITEDVATPPPPVSGSETSLKPNPNAILVSCDGVGKITFDDTYETIERKAGKANVELDSMMVNGVFQHAFVTKVWKGTAGELTINWQESKPPYQTIQNIIIDKPGTTYVLQNGIKLGSSLSLFNKLNGKPVMLIGFAGKNAGTLMSFDGGNLMAQIPCVRGVFALPPMKSHPKEVDAVLTPNLVQSDQTAFKIYDPTLVKIIINSKR</sequence>
<comment type="caution">
    <text evidence="1">The sequence shown here is derived from an EMBL/GenBank/DDBJ whole genome shotgun (WGS) entry which is preliminary data.</text>
</comment>
<accession>A0ABU7I2G6</accession>
<evidence type="ECO:0000313" key="1">
    <source>
        <dbReference type="EMBL" id="MEE1943566.1"/>
    </source>
</evidence>
<organism evidence="1 2">
    <name type="scientific">Pedobacter albus</name>
    <dbReference type="NCBI Taxonomy" id="3113905"/>
    <lineage>
        <taxon>Bacteria</taxon>
        <taxon>Pseudomonadati</taxon>
        <taxon>Bacteroidota</taxon>
        <taxon>Sphingobacteriia</taxon>
        <taxon>Sphingobacteriales</taxon>
        <taxon>Sphingobacteriaceae</taxon>
        <taxon>Pedobacter</taxon>
    </lineage>
</organism>
<reference evidence="1 2" key="1">
    <citation type="submission" date="2024-01" db="EMBL/GenBank/DDBJ databases">
        <title>Pedobacter sp. nov., isolated from fresh soil.</title>
        <authorList>
            <person name="Le N.T.T."/>
        </authorList>
    </citation>
    <scope>NUCLEOTIDE SEQUENCE [LARGE SCALE GENOMIC DNA]</scope>
    <source>
        <strain evidence="1 2">KR3-3</strain>
    </source>
</reference>
<keyword evidence="2" id="KW-1185">Reference proteome</keyword>
<protein>
    <recommendedName>
        <fullName evidence="3">Lipoprotein</fullName>
    </recommendedName>
</protein>